<dbReference type="EMBL" id="KN847323">
    <property type="protein sequence ID" value="KIW50300.1"/>
    <property type="molecule type" value="Genomic_DNA"/>
</dbReference>
<dbReference type="InterPro" id="IPR007232">
    <property type="entry name" value="Rad52_Rad59_Rad22"/>
</dbReference>
<keyword evidence="8" id="KW-1185">Reference proteome</keyword>
<evidence type="ECO:0000256" key="4">
    <source>
        <dbReference type="ARBA" id="ARBA00023204"/>
    </source>
</evidence>
<dbReference type="STRING" id="348802.A0A0D2E6B7"/>
<evidence type="ECO:0000313" key="8">
    <source>
        <dbReference type="Proteomes" id="UP000054342"/>
    </source>
</evidence>
<dbReference type="Gene3D" id="3.30.390.80">
    <property type="entry name" value="DNA repair protein Rad52/59/22"/>
    <property type="match status" value="1"/>
</dbReference>
<accession>A0A0D2E6B7</accession>
<proteinExistence type="inferred from homology"/>
<comment type="similarity">
    <text evidence="1">Belongs to the RAD52 family.</text>
</comment>
<dbReference type="Proteomes" id="UP000054342">
    <property type="component" value="Unassembled WGS sequence"/>
</dbReference>
<dbReference type="InterPro" id="IPR041247">
    <property type="entry name" value="Rad52_fam"/>
</dbReference>
<name>A0A0D2E6B7_9EURO</name>
<dbReference type="GO" id="GO:0003697">
    <property type="term" value="F:single-stranded DNA binding"/>
    <property type="evidence" value="ECO:0007669"/>
    <property type="project" value="UniProtKB-ARBA"/>
</dbReference>
<dbReference type="SUPFAM" id="SSF54768">
    <property type="entry name" value="dsRNA-binding domain-like"/>
    <property type="match status" value="1"/>
</dbReference>
<evidence type="ECO:0000256" key="3">
    <source>
        <dbReference type="ARBA" id="ARBA00023172"/>
    </source>
</evidence>
<protein>
    <recommendedName>
        <fullName evidence="5">RAD52 homolog</fullName>
    </recommendedName>
</protein>
<evidence type="ECO:0000256" key="1">
    <source>
        <dbReference type="ARBA" id="ARBA00006638"/>
    </source>
</evidence>
<dbReference type="AlphaFoldDB" id="A0A0D2E6B7"/>
<feature type="compositionally biased region" description="Polar residues" evidence="6">
    <location>
        <begin position="519"/>
        <end position="534"/>
    </location>
</feature>
<dbReference type="PANTHER" id="PTHR12132">
    <property type="entry name" value="DNA REPAIR AND RECOMBINATION PROTEIN RAD52, RAD59"/>
    <property type="match status" value="1"/>
</dbReference>
<dbReference type="InterPro" id="IPR004585">
    <property type="entry name" value="DNA_recomb/repair_Rad52"/>
</dbReference>
<feature type="region of interest" description="Disordered" evidence="6">
    <location>
        <begin position="188"/>
        <end position="223"/>
    </location>
</feature>
<dbReference type="GO" id="GO:0006312">
    <property type="term" value="P:mitotic recombination"/>
    <property type="evidence" value="ECO:0007669"/>
    <property type="project" value="TreeGrafter"/>
</dbReference>
<feature type="compositionally biased region" description="Polar residues" evidence="6">
    <location>
        <begin position="425"/>
        <end position="436"/>
    </location>
</feature>
<dbReference type="OrthoDB" id="206565at2759"/>
<dbReference type="PANTHER" id="PTHR12132:SF1">
    <property type="entry name" value="DNA REPAIR PROTEIN RAD52 HOMOLOG"/>
    <property type="match status" value="1"/>
</dbReference>
<keyword evidence="4" id="KW-0234">DNA repair</keyword>
<reference evidence="7 8" key="1">
    <citation type="submission" date="2015-01" db="EMBL/GenBank/DDBJ databases">
        <title>The Genome Sequence of Exophiala xenobiotica CBS118157.</title>
        <authorList>
            <consortium name="The Broad Institute Genomics Platform"/>
            <person name="Cuomo C."/>
            <person name="de Hoog S."/>
            <person name="Gorbushina A."/>
            <person name="Stielow B."/>
            <person name="Teixiera M."/>
            <person name="Abouelleil A."/>
            <person name="Chapman S.B."/>
            <person name="Priest M."/>
            <person name="Young S.K."/>
            <person name="Wortman J."/>
            <person name="Nusbaum C."/>
            <person name="Birren B."/>
        </authorList>
    </citation>
    <scope>NUCLEOTIDE SEQUENCE [LARGE SCALE GENOMIC DNA]</scope>
    <source>
        <strain evidence="7 8">CBS 118157</strain>
    </source>
</reference>
<dbReference type="GO" id="GO:0045002">
    <property type="term" value="P:double-strand break repair via single-strand annealing"/>
    <property type="evidence" value="ECO:0007669"/>
    <property type="project" value="InterPro"/>
</dbReference>
<dbReference type="GeneID" id="25333809"/>
<dbReference type="NCBIfam" id="TIGR00607">
    <property type="entry name" value="rad52"/>
    <property type="match status" value="1"/>
</dbReference>
<dbReference type="FunFam" id="3.30.390.80:FF:000001">
    <property type="entry name" value="DNA repair protein RAD52 homolog"/>
    <property type="match status" value="1"/>
</dbReference>
<feature type="compositionally biased region" description="Basic and acidic residues" evidence="6">
    <location>
        <begin position="188"/>
        <end position="207"/>
    </location>
</feature>
<feature type="region of interest" description="Disordered" evidence="6">
    <location>
        <begin position="245"/>
        <end position="362"/>
    </location>
</feature>
<feature type="compositionally biased region" description="Low complexity" evidence="6">
    <location>
        <begin position="349"/>
        <end position="361"/>
    </location>
</feature>
<keyword evidence="3" id="KW-0233">DNA recombination</keyword>
<feature type="compositionally biased region" description="Polar residues" evidence="6">
    <location>
        <begin position="494"/>
        <end position="504"/>
    </location>
</feature>
<dbReference type="RefSeq" id="XP_013310884.1">
    <property type="nucleotide sequence ID" value="XM_013455430.1"/>
</dbReference>
<organism evidence="7 8">
    <name type="scientific">Exophiala xenobiotica</name>
    <dbReference type="NCBI Taxonomy" id="348802"/>
    <lineage>
        <taxon>Eukaryota</taxon>
        <taxon>Fungi</taxon>
        <taxon>Dikarya</taxon>
        <taxon>Ascomycota</taxon>
        <taxon>Pezizomycotina</taxon>
        <taxon>Eurotiomycetes</taxon>
        <taxon>Chaetothyriomycetidae</taxon>
        <taxon>Chaetothyriales</taxon>
        <taxon>Herpotrichiellaceae</taxon>
        <taxon>Exophiala</taxon>
    </lineage>
</organism>
<feature type="region of interest" description="Disordered" evidence="6">
    <location>
        <begin position="1"/>
        <end position="27"/>
    </location>
</feature>
<dbReference type="GO" id="GO:0000730">
    <property type="term" value="P:DNA recombinase assembly"/>
    <property type="evidence" value="ECO:0007669"/>
    <property type="project" value="InterPro"/>
</dbReference>
<dbReference type="HOGENOM" id="CLU_011431_4_0_1"/>
<gene>
    <name evidence="7" type="ORF">PV05_11901</name>
</gene>
<dbReference type="Pfam" id="PF04098">
    <property type="entry name" value="Rad52_Rad22"/>
    <property type="match status" value="1"/>
</dbReference>
<keyword evidence="2" id="KW-0227">DNA damage</keyword>
<feature type="region of interest" description="Disordered" evidence="6">
    <location>
        <begin position="390"/>
        <end position="534"/>
    </location>
</feature>
<dbReference type="InterPro" id="IPR042525">
    <property type="entry name" value="Rad52_Rad59_Rad22_sf"/>
</dbReference>
<feature type="compositionally biased region" description="Basic and acidic residues" evidence="6">
    <location>
        <begin position="405"/>
        <end position="421"/>
    </location>
</feature>
<evidence type="ECO:0000256" key="5">
    <source>
        <dbReference type="ARBA" id="ARBA00077224"/>
    </source>
</evidence>
<evidence type="ECO:0000313" key="7">
    <source>
        <dbReference type="EMBL" id="KIW50300.1"/>
    </source>
</evidence>
<dbReference type="GO" id="GO:0005634">
    <property type="term" value="C:nucleus"/>
    <property type="evidence" value="ECO:0007669"/>
    <property type="project" value="InterPro"/>
</dbReference>
<sequence>MPAVGDQHKPSASTTANPFEEPKQRISEYTAQEIATLQNRLDKQLGPEYISQRPGPGGQKVHYLSADKLINLANEVFGFNGWSSSIQNIQIDFVDENAQTGKISLGLSVIVRVTLKDGTHHEDIGYGQVENAKGKAAAFEKAKKEGTTDALKRAMRNFGNLLGNCVYDKSYLAKVSKLKVPATKWDADNLHRHPDFAPKKQDDEAKRNPSGLSRAASASAEFDDTFDFPDFEVEDFDAIDMAQQDEVAMPSEPVDTARRPGNGGSEGMPPPTRADLTTPSKPPAPVPRPVVTRSANGSSTNIIPQPLPGQRPQAMPAQPVRPLAGSDPRAAVEQWTRPSSPNVASDHFAQQPGGQAAPGQPFRAGFYSAKAAGNIDANNNVIPTAAAAAPKFNPHAESPSIRKTSGVDHNKSAPLKRDLKPDTNPLPTNVINPQLDQTRRVGAPGPNVQFASIRGPSTSAYRPPTRRGPEPAAIHTTNQPEQGAAKRTPLGDVSNMQHSVTATTPDGADAKRQKILDSGQDSVNGVSSENKPGA</sequence>
<evidence type="ECO:0000256" key="2">
    <source>
        <dbReference type="ARBA" id="ARBA00022763"/>
    </source>
</evidence>
<evidence type="ECO:0000256" key="6">
    <source>
        <dbReference type="SAM" id="MobiDB-lite"/>
    </source>
</evidence>